<proteinExistence type="predicted"/>
<sequence length="131" mass="15296">MKWDSKLKKITLFSISILTGGPFSEIFSECMLIGKLGTDWRTLLSFYKRVPVFPKSYLYYMFTFHPSTPGMSLAERLATLFSSAREVAKAYIFWIQATAPLERELRHPPTRYYVPKAKLSSEFLKKLKRKK</sequence>
<accession>A0AAV4XF91</accession>
<gene>
    <name evidence="1" type="ORF">CEXT_245181</name>
</gene>
<keyword evidence="2" id="KW-1185">Reference proteome</keyword>
<protein>
    <submittedName>
        <fullName evidence="1">Uncharacterized protein</fullName>
    </submittedName>
</protein>
<dbReference type="EMBL" id="BPLR01000319">
    <property type="protein sequence ID" value="GIY93877.1"/>
    <property type="molecule type" value="Genomic_DNA"/>
</dbReference>
<dbReference type="Proteomes" id="UP001054945">
    <property type="component" value="Unassembled WGS sequence"/>
</dbReference>
<organism evidence="1 2">
    <name type="scientific">Caerostris extrusa</name>
    <name type="common">Bark spider</name>
    <name type="synonym">Caerostris bankana</name>
    <dbReference type="NCBI Taxonomy" id="172846"/>
    <lineage>
        <taxon>Eukaryota</taxon>
        <taxon>Metazoa</taxon>
        <taxon>Ecdysozoa</taxon>
        <taxon>Arthropoda</taxon>
        <taxon>Chelicerata</taxon>
        <taxon>Arachnida</taxon>
        <taxon>Araneae</taxon>
        <taxon>Araneomorphae</taxon>
        <taxon>Entelegynae</taxon>
        <taxon>Araneoidea</taxon>
        <taxon>Araneidae</taxon>
        <taxon>Caerostris</taxon>
    </lineage>
</organism>
<dbReference type="AlphaFoldDB" id="A0AAV4XF91"/>
<evidence type="ECO:0000313" key="2">
    <source>
        <dbReference type="Proteomes" id="UP001054945"/>
    </source>
</evidence>
<name>A0AAV4XF91_CAEEX</name>
<comment type="caution">
    <text evidence="1">The sequence shown here is derived from an EMBL/GenBank/DDBJ whole genome shotgun (WGS) entry which is preliminary data.</text>
</comment>
<reference evidence="1 2" key="1">
    <citation type="submission" date="2021-06" db="EMBL/GenBank/DDBJ databases">
        <title>Caerostris extrusa draft genome.</title>
        <authorList>
            <person name="Kono N."/>
            <person name="Arakawa K."/>
        </authorList>
    </citation>
    <scope>NUCLEOTIDE SEQUENCE [LARGE SCALE GENOMIC DNA]</scope>
</reference>
<evidence type="ECO:0000313" key="1">
    <source>
        <dbReference type="EMBL" id="GIY93877.1"/>
    </source>
</evidence>